<dbReference type="GO" id="GO:0003677">
    <property type="term" value="F:DNA binding"/>
    <property type="evidence" value="ECO:0007669"/>
    <property type="project" value="UniProtKB-KW"/>
</dbReference>
<organism evidence="6 7">
    <name type="scientific">Azonexus fungiphilus</name>
    <dbReference type="NCBI Taxonomy" id="146940"/>
    <lineage>
        <taxon>Bacteria</taxon>
        <taxon>Pseudomonadati</taxon>
        <taxon>Pseudomonadota</taxon>
        <taxon>Betaproteobacteria</taxon>
        <taxon>Rhodocyclales</taxon>
        <taxon>Azonexaceae</taxon>
        <taxon>Azonexus</taxon>
    </lineage>
</organism>
<dbReference type="InterPro" id="IPR010998">
    <property type="entry name" value="Integrase_recombinase_N"/>
</dbReference>
<evidence type="ECO:0000256" key="1">
    <source>
        <dbReference type="ARBA" id="ARBA00008857"/>
    </source>
</evidence>
<dbReference type="Pfam" id="PF22022">
    <property type="entry name" value="Phage_int_M"/>
    <property type="match status" value="1"/>
</dbReference>
<dbReference type="PANTHER" id="PTHR30629">
    <property type="entry name" value="PROPHAGE INTEGRASE"/>
    <property type="match status" value="1"/>
</dbReference>
<dbReference type="PROSITE" id="PS51898">
    <property type="entry name" value="TYR_RECOMBINASE"/>
    <property type="match status" value="1"/>
</dbReference>
<evidence type="ECO:0000259" key="5">
    <source>
        <dbReference type="PROSITE" id="PS51898"/>
    </source>
</evidence>
<comment type="caution">
    <text evidence="6">The sequence shown here is derived from an EMBL/GenBank/DDBJ whole genome shotgun (WGS) entry which is preliminary data.</text>
</comment>
<comment type="similarity">
    <text evidence="1">Belongs to the 'phage' integrase family.</text>
</comment>
<dbReference type="InterPro" id="IPR050808">
    <property type="entry name" value="Phage_Integrase"/>
</dbReference>
<dbReference type="Gene3D" id="1.10.443.10">
    <property type="entry name" value="Intergrase catalytic core"/>
    <property type="match status" value="1"/>
</dbReference>
<dbReference type="GO" id="GO:0006310">
    <property type="term" value="P:DNA recombination"/>
    <property type="evidence" value="ECO:0007669"/>
    <property type="project" value="UniProtKB-KW"/>
</dbReference>
<dbReference type="SUPFAM" id="SSF56349">
    <property type="entry name" value="DNA breaking-rejoining enzymes"/>
    <property type="match status" value="1"/>
</dbReference>
<dbReference type="Pfam" id="PF12167">
    <property type="entry name" value="Arm-DNA-bind_2"/>
    <property type="match status" value="1"/>
</dbReference>
<dbReference type="OrthoDB" id="5391994at2"/>
<evidence type="ECO:0000256" key="2">
    <source>
        <dbReference type="ARBA" id="ARBA00022908"/>
    </source>
</evidence>
<keyword evidence="3" id="KW-0238">DNA-binding</keyword>
<dbReference type="InterPro" id="IPR022000">
    <property type="entry name" value="Min27-like_integrase_DNA_bind"/>
</dbReference>
<sequence>MASIRGRKDNGMLFFDFRYQGVRCREQTALPDTVANRKRLQKLLERIQEEISVGTFSYERYFPNSKLAQRFTRGAPPESRVQEEVVLPPTEPTTPLFKDFAEVWFSEKEVEWRNSHKAAIRRELNTTLMPEFGDKEVGQISKAEVLAYRAKLGKVTARNQRQRSTARINKMMNPLRQILNEAADRFDFRTPFDNIKQLKVKRTDVHPFTLEEVKLILETVRIDFRGYFTTRFFTGMRTGEIDGLKWKYVDFEKRLIMVRETIVNGEDEYTKTDGSQRDIQMNQLVFDALKEQHKATGELSEYVFCNRQGTPLAHKNVTRRVWYPLLRHLGLAERRPYQCRHTAATLWLASGEAPEWIARQLGHTTTEMLFRVYSRYVPNLTRRDGSAFERLLAQCIGGSLQFGVAEVAHG</sequence>
<reference evidence="6 7" key="1">
    <citation type="submission" date="2018-10" db="EMBL/GenBank/DDBJ databases">
        <title>Genomic Encyclopedia of Type Strains, Phase IV (KMG-IV): sequencing the most valuable type-strain genomes for metagenomic binning, comparative biology and taxonomic classification.</title>
        <authorList>
            <person name="Goeker M."/>
        </authorList>
    </citation>
    <scope>NUCLEOTIDE SEQUENCE [LARGE SCALE GENOMIC DNA]</scope>
    <source>
        <strain evidence="6 7">DSM 23841</strain>
    </source>
</reference>
<dbReference type="Pfam" id="PF00589">
    <property type="entry name" value="Phage_integrase"/>
    <property type="match status" value="1"/>
</dbReference>
<protein>
    <submittedName>
        <fullName evidence="6">Integrase</fullName>
    </submittedName>
</protein>
<dbReference type="PANTHER" id="PTHR30629:SF2">
    <property type="entry name" value="PROPHAGE INTEGRASE INTS-RELATED"/>
    <property type="match status" value="1"/>
</dbReference>
<feature type="domain" description="Tyr recombinase" evidence="5">
    <location>
        <begin position="203"/>
        <end position="389"/>
    </location>
</feature>
<dbReference type="CDD" id="cd01189">
    <property type="entry name" value="INT_ICEBs1_C_like"/>
    <property type="match status" value="1"/>
</dbReference>
<dbReference type="AlphaFoldDB" id="A0A495WQS8"/>
<dbReference type="InterPro" id="IPR013762">
    <property type="entry name" value="Integrase-like_cat_sf"/>
</dbReference>
<name>A0A495WQS8_9RHOO</name>
<dbReference type="InterPro" id="IPR011010">
    <property type="entry name" value="DNA_brk_join_enz"/>
</dbReference>
<gene>
    <name evidence="6" type="ORF">DFR40_0176</name>
</gene>
<evidence type="ECO:0000313" key="7">
    <source>
        <dbReference type="Proteomes" id="UP000270626"/>
    </source>
</evidence>
<evidence type="ECO:0000256" key="4">
    <source>
        <dbReference type="ARBA" id="ARBA00023172"/>
    </source>
</evidence>
<dbReference type="EMBL" id="RBXP01000001">
    <property type="protein sequence ID" value="RKT63125.1"/>
    <property type="molecule type" value="Genomic_DNA"/>
</dbReference>
<keyword evidence="2" id="KW-0229">DNA integration</keyword>
<accession>A0A495WQS8</accession>
<keyword evidence="4" id="KW-0233">DNA recombination</keyword>
<evidence type="ECO:0000313" key="6">
    <source>
        <dbReference type="EMBL" id="RKT63125.1"/>
    </source>
</evidence>
<proteinExistence type="inferred from homology"/>
<dbReference type="GO" id="GO:0015074">
    <property type="term" value="P:DNA integration"/>
    <property type="evidence" value="ECO:0007669"/>
    <property type="project" value="UniProtKB-KW"/>
</dbReference>
<dbReference type="Gene3D" id="1.10.150.130">
    <property type="match status" value="1"/>
</dbReference>
<dbReference type="InterPro" id="IPR053876">
    <property type="entry name" value="Phage_int_M"/>
</dbReference>
<evidence type="ECO:0000256" key="3">
    <source>
        <dbReference type="ARBA" id="ARBA00023125"/>
    </source>
</evidence>
<dbReference type="Proteomes" id="UP000270626">
    <property type="component" value="Unassembled WGS sequence"/>
</dbReference>
<keyword evidence="7" id="KW-1185">Reference proteome</keyword>
<dbReference type="InterPro" id="IPR002104">
    <property type="entry name" value="Integrase_catalytic"/>
</dbReference>